<dbReference type="eggNOG" id="COG5614">
    <property type="taxonomic scope" value="Bacteria"/>
</dbReference>
<comment type="caution">
    <text evidence="1">The sequence shown here is derived from an EMBL/GenBank/DDBJ whole genome shotgun (WGS) entry which is preliminary data.</text>
</comment>
<sequence>MNLIERVAFDRPTETQDGYGGTETGWSEAPASYETRAQFIYQRGSEAVEAARLTGRSIYKVRIRSSVAAREITAAWRMRDLRRGTIYNIREIDTITDRQWVYVTVESGVAV</sequence>
<dbReference type="OrthoDB" id="7998779at2"/>
<dbReference type="Proteomes" id="UP000023430">
    <property type="component" value="Unassembled WGS sequence"/>
</dbReference>
<organism evidence="1 2">
    <name type="scientific">Roseivivax isoporae LMG 25204</name>
    <dbReference type="NCBI Taxonomy" id="1449351"/>
    <lineage>
        <taxon>Bacteria</taxon>
        <taxon>Pseudomonadati</taxon>
        <taxon>Pseudomonadota</taxon>
        <taxon>Alphaproteobacteria</taxon>
        <taxon>Rhodobacterales</taxon>
        <taxon>Roseobacteraceae</taxon>
        <taxon>Roseivivax</taxon>
    </lineage>
</organism>
<protein>
    <recommendedName>
        <fullName evidence="3">Phage head-tail adapter protein</fullName>
    </recommendedName>
</protein>
<accession>X7F1D3</accession>
<name>X7F1D3_9RHOB</name>
<dbReference type="STRING" id="1449351.RISW2_22010"/>
<dbReference type="AlphaFoldDB" id="X7F1D3"/>
<evidence type="ECO:0000313" key="1">
    <source>
        <dbReference type="EMBL" id="ETX26565.1"/>
    </source>
</evidence>
<gene>
    <name evidence="1" type="ORF">RISW2_22010</name>
</gene>
<reference evidence="1 2" key="1">
    <citation type="submission" date="2014-01" db="EMBL/GenBank/DDBJ databases">
        <title>Roseivivax isoporae LMG 25204 Genome Sequencing.</title>
        <authorList>
            <person name="Lai Q."/>
            <person name="Li G."/>
            <person name="Shao Z."/>
        </authorList>
    </citation>
    <scope>NUCLEOTIDE SEQUENCE [LARGE SCALE GENOMIC DNA]</scope>
    <source>
        <strain evidence="1 2">LMG 25204</strain>
    </source>
</reference>
<dbReference type="Gene3D" id="2.40.10.270">
    <property type="entry name" value="Bacteriophage SPP1 head-tail adaptor protein"/>
    <property type="match status" value="1"/>
</dbReference>
<evidence type="ECO:0000313" key="2">
    <source>
        <dbReference type="Proteomes" id="UP000023430"/>
    </source>
</evidence>
<dbReference type="InterPro" id="IPR008767">
    <property type="entry name" value="Phage_SPP1_head-tail_adaptor"/>
</dbReference>
<dbReference type="EMBL" id="JAME01000079">
    <property type="protein sequence ID" value="ETX26565.1"/>
    <property type="molecule type" value="Genomic_DNA"/>
</dbReference>
<dbReference type="RefSeq" id="WP_043775411.1">
    <property type="nucleotide sequence ID" value="NZ_JAME01000079.1"/>
</dbReference>
<proteinExistence type="predicted"/>
<evidence type="ECO:0008006" key="3">
    <source>
        <dbReference type="Google" id="ProtNLM"/>
    </source>
</evidence>
<dbReference type="Pfam" id="PF05521">
    <property type="entry name" value="Phage_HCP"/>
    <property type="match status" value="1"/>
</dbReference>
<keyword evidence="2" id="KW-1185">Reference proteome</keyword>
<dbReference type="InterPro" id="IPR038666">
    <property type="entry name" value="SSP1_head-tail_sf"/>
</dbReference>